<gene>
    <name evidence="1" type="ORF">BC643_3794</name>
</gene>
<proteinExistence type="predicted"/>
<reference evidence="1 2" key="1">
    <citation type="submission" date="2018-09" db="EMBL/GenBank/DDBJ databases">
        <title>Genomic Encyclopedia of Archaeal and Bacterial Type Strains, Phase II (KMG-II): from individual species to whole genera.</title>
        <authorList>
            <person name="Goeker M."/>
        </authorList>
    </citation>
    <scope>NUCLEOTIDE SEQUENCE [LARGE SCALE GENOMIC DNA]</scope>
    <source>
        <strain evidence="1 2">DSM 27148</strain>
    </source>
</reference>
<evidence type="ECO:0000313" key="2">
    <source>
        <dbReference type="Proteomes" id="UP000283387"/>
    </source>
</evidence>
<keyword evidence="2" id="KW-1185">Reference proteome</keyword>
<dbReference type="RefSeq" id="WP_120274809.1">
    <property type="nucleotide sequence ID" value="NZ_RAPN01000003.1"/>
</dbReference>
<dbReference type="AlphaFoldDB" id="A0A419VX40"/>
<organism evidence="1 2">
    <name type="scientific">Mangrovibacterium diazotrophicum</name>
    <dbReference type="NCBI Taxonomy" id="1261403"/>
    <lineage>
        <taxon>Bacteria</taxon>
        <taxon>Pseudomonadati</taxon>
        <taxon>Bacteroidota</taxon>
        <taxon>Bacteroidia</taxon>
        <taxon>Marinilabiliales</taxon>
        <taxon>Prolixibacteraceae</taxon>
        <taxon>Mangrovibacterium</taxon>
    </lineage>
</organism>
<comment type="caution">
    <text evidence="1">The sequence shown here is derived from an EMBL/GenBank/DDBJ whole genome shotgun (WGS) entry which is preliminary data.</text>
</comment>
<name>A0A419VX40_9BACT</name>
<protein>
    <submittedName>
        <fullName evidence="1">Uncharacterized protein</fullName>
    </submittedName>
</protein>
<dbReference type="OrthoDB" id="1495246at2"/>
<dbReference type="EMBL" id="RAPN01000003">
    <property type="protein sequence ID" value="RKD87787.1"/>
    <property type="molecule type" value="Genomic_DNA"/>
</dbReference>
<dbReference type="Proteomes" id="UP000283387">
    <property type="component" value="Unassembled WGS sequence"/>
</dbReference>
<sequence>MNEESQYKICVTKSEFETLIKITESKSDFYKSEQINGTEYILTFDTIEKVDELDELVKEQLVFQGFDRNYNPNWFGTNCENLIDKFYEILK</sequence>
<accession>A0A419VX40</accession>
<evidence type="ECO:0000313" key="1">
    <source>
        <dbReference type="EMBL" id="RKD87787.1"/>
    </source>
</evidence>